<dbReference type="Proteomes" id="UP000198942">
    <property type="component" value="Unassembled WGS sequence"/>
</dbReference>
<dbReference type="AlphaFoldDB" id="A0A1H8RJJ1"/>
<evidence type="ECO:0000313" key="1">
    <source>
        <dbReference type="EMBL" id="SEO66338.1"/>
    </source>
</evidence>
<evidence type="ECO:0000313" key="2">
    <source>
        <dbReference type="Proteomes" id="UP000198942"/>
    </source>
</evidence>
<gene>
    <name evidence="1" type="ORF">SAMN05192574_110177</name>
</gene>
<organism evidence="1 2">
    <name type="scientific">Mucilaginibacter gossypiicola</name>
    <dbReference type="NCBI Taxonomy" id="551995"/>
    <lineage>
        <taxon>Bacteria</taxon>
        <taxon>Pseudomonadati</taxon>
        <taxon>Bacteroidota</taxon>
        <taxon>Sphingobacteriia</taxon>
        <taxon>Sphingobacteriales</taxon>
        <taxon>Sphingobacteriaceae</taxon>
        <taxon>Mucilaginibacter</taxon>
    </lineage>
</organism>
<accession>A0A1H8RJJ1</accession>
<reference evidence="2" key="1">
    <citation type="submission" date="2016-10" db="EMBL/GenBank/DDBJ databases">
        <authorList>
            <person name="Varghese N."/>
            <person name="Submissions S."/>
        </authorList>
    </citation>
    <scope>NUCLEOTIDE SEQUENCE [LARGE SCALE GENOMIC DNA]</scope>
    <source>
        <strain evidence="2">Gh-48</strain>
    </source>
</reference>
<dbReference type="EMBL" id="FOCL01000010">
    <property type="protein sequence ID" value="SEO66338.1"/>
    <property type="molecule type" value="Genomic_DNA"/>
</dbReference>
<dbReference type="RefSeq" id="WP_091217578.1">
    <property type="nucleotide sequence ID" value="NZ_FOCL01000010.1"/>
</dbReference>
<protein>
    <submittedName>
        <fullName evidence="1">Uncharacterized protein</fullName>
    </submittedName>
</protein>
<sequence length="178" mass="20785">MSQLNFLLLPDEILDRLNSIIQKNDALVFSGRFFEHEHPKPFEIKEDTSLPDELTLWLNNSKKMPRGEIITEGPFKGKFAFDYYKDPIIQFHNCVTAQTTIHSGRIFYKSGWIDDDVLRSKHKKWAAKTTRIIDRNLQKLNKFWRISTAVEEWVNEGGSLELGPGGLIVNKQNFNKYR</sequence>
<name>A0A1H8RJJ1_9SPHI</name>
<proteinExistence type="predicted"/>
<keyword evidence="2" id="KW-1185">Reference proteome</keyword>